<dbReference type="GO" id="GO:0032259">
    <property type="term" value="P:methylation"/>
    <property type="evidence" value="ECO:0007669"/>
    <property type="project" value="UniProtKB-KW"/>
</dbReference>
<comment type="similarity">
    <text evidence="2 9">Belongs to the MGMT family.</text>
</comment>
<dbReference type="AlphaFoldDB" id="A0A2D1TXN4"/>
<dbReference type="GO" id="GO:0005737">
    <property type="term" value="C:cytoplasm"/>
    <property type="evidence" value="ECO:0007669"/>
    <property type="project" value="UniProtKB-SubCell"/>
</dbReference>
<keyword evidence="6 9" id="KW-0227">DNA damage</keyword>
<dbReference type="SUPFAM" id="SSF53155">
    <property type="entry name" value="Methylated DNA-protein cysteine methyltransferase domain"/>
    <property type="match status" value="1"/>
</dbReference>
<dbReference type="InterPro" id="IPR014048">
    <property type="entry name" value="MethylDNA_cys_MeTrfase_DNA-bd"/>
</dbReference>
<evidence type="ECO:0000256" key="2">
    <source>
        <dbReference type="ARBA" id="ARBA00008711"/>
    </source>
</evidence>
<dbReference type="EC" id="2.1.1.63" evidence="9"/>
<evidence type="ECO:0000256" key="4">
    <source>
        <dbReference type="ARBA" id="ARBA00022603"/>
    </source>
</evidence>
<dbReference type="Proteomes" id="UP000225608">
    <property type="component" value="Chromosome"/>
</dbReference>
<dbReference type="InterPro" id="IPR036631">
    <property type="entry name" value="MGMT_N_sf"/>
</dbReference>
<evidence type="ECO:0000256" key="1">
    <source>
        <dbReference type="ARBA" id="ARBA00001286"/>
    </source>
</evidence>
<evidence type="ECO:0000313" key="13">
    <source>
        <dbReference type="EMBL" id="ATP54123.1"/>
    </source>
</evidence>
<gene>
    <name evidence="13" type="ORF">CSV91_05965</name>
</gene>
<dbReference type="InterPro" id="IPR036217">
    <property type="entry name" value="MethylDNA_cys_MeTrfase_DNAb"/>
</dbReference>
<dbReference type="InterPro" id="IPR008332">
    <property type="entry name" value="MethylG_MeTrfase_N"/>
</dbReference>
<keyword evidence="5 9" id="KW-0808">Transferase</keyword>
<sequence>MVVTTTFASPLGEILLAADGRGLTGLWFEGQEHFGSTLLREDPEHVEGADAVSGTGGMSSVSPANGAASSVLERSWAWLNAYFAGQEPRFTPPLHLIGTAFQREVWFELLSIPRGEVATYGEIAQRVAARHRVPGNEAPAVSPRAVGAAVARNPISIIVPCHRVVAADGSLNGYAGGLDRKEWLLRLEGAYEE</sequence>
<organism evidence="13 14">
    <name type="scientific">Collinsella aerofaciens</name>
    <dbReference type="NCBI Taxonomy" id="74426"/>
    <lineage>
        <taxon>Bacteria</taxon>
        <taxon>Bacillati</taxon>
        <taxon>Actinomycetota</taxon>
        <taxon>Coriobacteriia</taxon>
        <taxon>Coriobacteriales</taxon>
        <taxon>Coriobacteriaceae</taxon>
        <taxon>Collinsella</taxon>
    </lineage>
</organism>
<comment type="function">
    <text evidence="9">Involved in the cellular defense against the biological effects of O6-methylguanine (O6-MeG) and O4-methylthymine (O4-MeT) in DNA. Repairs the methylated nucleobase in DNA by stoichiometrically transferring the methyl group to a cysteine residue in the enzyme. This is a suicide reaction: the enzyme is irreversibly inactivated.</text>
</comment>
<dbReference type="SUPFAM" id="SSF46767">
    <property type="entry name" value="Methylated DNA-protein cysteine methyltransferase, C-terminal domain"/>
    <property type="match status" value="1"/>
</dbReference>
<dbReference type="CDD" id="cd06445">
    <property type="entry name" value="ATase"/>
    <property type="match status" value="1"/>
</dbReference>
<dbReference type="Gene3D" id="1.10.10.10">
    <property type="entry name" value="Winged helix-like DNA-binding domain superfamily/Winged helix DNA-binding domain"/>
    <property type="match status" value="1"/>
</dbReference>
<dbReference type="PANTHER" id="PTHR10815">
    <property type="entry name" value="METHYLATED-DNA--PROTEIN-CYSTEINE METHYLTRANSFERASE"/>
    <property type="match status" value="1"/>
</dbReference>
<dbReference type="Pfam" id="PF02870">
    <property type="entry name" value="Methyltransf_1N"/>
    <property type="match status" value="1"/>
</dbReference>
<evidence type="ECO:0000256" key="3">
    <source>
        <dbReference type="ARBA" id="ARBA00022490"/>
    </source>
</evidence>
<evidence type="ECO:0000256" key="10">
    <source>
        <dbReference type="SAM" id="MobiDB-lite"/>
    </source>
</evidence>
<feature type="active site" description="Nucleophile; methyl group acceptor" evidence="9">
    <location>
        <position position="161"/>
    </location>
</feature>
<dbReference type="Gene3D" id="3.30.160.70">
    <property type="entry name" value="Methylated DNA-protein cysteine methyltransferase domain"/>
    <property type="match status" value="1"/>
</dbReference>
<proteinExistence type="inferred from homology"/>
<dbReference type="InterPro" id="IPR036388">
    <property type="entry name" value="WH-like_DNA-bd_sf"/>
</dbReference>
<dbReference type="HAMAP" id="MF_00772">
    <property type="entry name" value="OGT"/>
    <property type="match status" value="1"/>
</dbReference>
<feature type="domain" description="Methylated-DNA-[protein]-cysteine S-methyltransferase DNA binding" evidence="11">
    <location>
        <begin position="100"/>
        <end position="190"/>
    </location>
</feature>
<evidence type="ECO:0000256" key="9">
    <source>
        <dbReference type="HAMAP-Rule" id="MF_00772"/>
    </source>
</evidence>
<evidence type="ECO:0000256" key="8">
    <source>
        <dbReference type="ARBA" id="ARBA00049348"/>
    </source>
</evidence>
<dbReference type="InterPro" id="IPR001497">
    <property type="entry name" value="MethylDNA_cys_MeTrfase_AS"/>
</dbReference>
<reference evidence="13 14" key="1">
    <citation type="submission" date="2017-10" db="EMBL/GenBank/DDBJ databases">
        <title>Complete genome sequence of Collinsella aerofaciens isolated from the gut of a healthy adult Indian.</title>
        <authorList>
            <person name="Bag S."/>
            <person name="Ghosh T.S."/>
            <person name="Das B."/>
        </authorList>
    </citation>
    <scope>NUCLEOTIDE SEQUENCE [LARGE SCALE GENOMIC DNA]</scope>
    <source>
        <strain evidence="14">indica</strain>
    </source>
</reference>
<dbReference type="KEGG" id="caer:CSV91_05965"/>
<evidence type="ECO:0000313" key="14">
    <source>
        <dbReference type="Proteomes" id="UP000225608"/>
    </source>
</evidence>
<keyword evidence="4 9" id="KW-0489">Methyltransferase</keyword>
<evidence type="ECO:0000256" key="5">
    <source>
        <dbReference type="ARBA" id="ARBA00022679"/>
    </source>
</evidence>
<comment type="catalytic activity">
    <reaction evidence="1 9">
        <text>a 4-O-methyl-thymidine in DNA + L-cysteinyl-[protein] = a thymidine in DNA + S-methyl-L-cysteinyl-[protein]</text>
        <dbReference type="Rhea" id="RHEA:53428"/>
        <dbReference type="Rhea" id="RHEA-COMP:10131"/>
        <dbReference type="Rhea" id="RHEA-COMP:10132"/>
        <dbReference type="Rhea" id="RHEA-COMP:13555"/>
        <dbReference type="Rhea" id="RHEA-COMP:13556"/>
        <dbReference type="ChEBI" id="CHEBI:29950"/>
        <dbReference type="ChEBI" id="CHEBI:82612"/>
        <dbReference type="ChEBI" id="CHEBI:137386"/>
        <dbReference type="ChEBI" id="CHEBI:137387"/>
        <dbReference type="EC" id="2.1.1.63"/>
    </reaction>
</comment>
<name>A0A2D1TXN4_9ACTN</name>
<dbReference type="Pfam" id="PF01035">
    <property type="entry name" value="DNA_binding_1"/>
    <property type="match status" value="1"/>
</dbReference>
<evidence type="ECO:0000256" key="7">
    <source>
        <dbReference type="ARBA" id="ARBA00023204"/>
    </source>
</evidence>
<protein>
    <recommendedName>
        <fullName evidence="9">Methylated-DNA--protein-cysteine methyltransferase</fullName>
        <ecNumber evidence="9">2.1.1.63</ecNumber>
    </recommendedName>
    <alternativeName>
        <fullName evidence="9">6-O-methylguanine-DNA methyltransferase</fullName>
        <shortName evidence="9">MGMT</shortName>
    </alternativeName>
    <alternativeName>
        <fullName evidence="9">O-6-methylguanine-DNA-alkyltransferase</fullName>
    </alternativeName>
</protein>
<dbReference type="PANTHER" id="PTHR10815:SF5">
    <property type="entry name" value="METHYLATED-DNA--PROTEIN-CYSTEINE METHYLTRANSFERASE"/>
    <property type="match status" value="1"/>
</dbReference>
<dbReference type="GO" id="GO:0006307">
    <property type="term" value="P:DNA alkylation repair"/>
    <property type="evidence" value="ECO:0007669"/>
    <property type="project" value="UniProtKB-UniRule"/>
</dbReference>
<dbReference type="FunFam" id="1.10.10.10:FF:000214">
    <property type="entry name" value="Methylated-DNA--protein-cysteine methyltransferase"/>
    <property type="match status" value="1"/>
</dbReference>
<accession>A0A2D1TXN4</accession>
<dbReference type="GO" id="GO:0003908">
    <property type="term" value="F:methylated-DNA-[protein]-cysteine S-methyltransferase activity"/>
    <property type="evidence" value="ECO:0007669"/>
    <property type="project" value="UniProtKB-UniRule"/>
</dbReference>
<keyword evidence="7 9" id="KW-0234">DNA repair</keyword>
<feature type="region of interest" description="Disordered" evidence="10">
    <location>
        <begin position="45"/>
        <end position="64"/>
    </location>
</feature>
<dbReference type="PROSITE" id="PS00374">
    <property type="entry name" value="MGMT"/>
    <property type="match status" value="1"/>
</dbReference>
<evidence type="ECO:0000256" key="6">
    <source>
        <dbReference type="ARBA" id="ARBA00022763"/>
    </source>
</evidence>
<dbReference type="EMBL" id="CP024160">
    <property type="protein sequence ID" value="ATP54123.1"/>
    <property type="molecule type" value="Genomic_DNA"/>
</dbReference>
<feature type="domain" description="Methylguanine DNA methyltransferase ribonuclease-like" evidence="12">
    <location>
        <begin position="3"/>
        <end position="95"/>
    </location>
</feature>
<dbReference type="NCBIfam" id="TIGR00589">
    <property type="entry name" value="ogt"/>
    <property type="match status" value="1"/>
</dbReference>
<comment type="catalytic activity">
    <reaction evidence="8 9">
        <text>a 6-O-methyl-2'-deoxyguanosine in DNA + L-cysteinyl-[protein] = S-methyl-L-cysteinyl-[protein] + a 2'-deoxyguanosine in DNA</text>
        <dbReference type="Rhea" id="RHEA:24000"/>
        <dbReference type="Rhea" id="RHEA-COMP:10131"/>
        <dbReference type="Rhea" id="RHEA-COMP:10132"/>
        <dbReference type="Rhea" id="RHEA-COMP:11367"/>
        <dbReference type="Rhea" id="RHEA-COMP:11368"/>
        <dbReference type="ChEBI" id="CHEBI:29950"/>
        <dbReference type="ChEBI" id="CHEBI:82612"/>
        <dbReference type="ChEBI" id="CHEBI:85445"/>
        <dbReference type="ChEBI" id="CHEBI:85448"/>
        <dbReference type="EC" id="2.1.1.63"/>
    </reaction>
</comment>
<comment type="subcellular location">
    <subcellularLocation>
        <location evidence="9">Cytoplasm</location>
    </subcellularLocation>
</comment>
<evidence type="ECO:0000259" key="11">
    <source>
        <dbReference type="Pfam" id="PF01035"/>
    </source>
</evidence>
<evidence type="ECO:0000259" key="12">
    <source>
        <dbReference type="Pfam" id="PF02870"/>
    </source>
</evidence>
<dbReference type="InterPro" id="IPR023546">
    <property type="entry name" value="MGMT"/>
</dbReference>
<comment type="miscellaneous">
    <text evidence="9">This enzyme catalyzes only one turnover and therefore is not strictly catalytic. According to one definition, an enzyme is a biocatalyst that acts repeatedly and over many reaction cycles.</text>
</comment>
<keyword evidence="3 9" id="KW-0963">Cytoplasm</keyword>